<organism evidence="1">
    <name type="scientific">Metalysinibacillus saudimassiliensis</name>
    <dbReference type="NCBI Taxonomy" id="1461583"/>
    <lineage>
        <taxon>Bacteria</taxon>
        <taxon>Bacillati</taxon>
        <taxon>Bacillota</taxon>
        <taxon>Bacilli</taxon>
        <taxon>Bacillales</taxon>
        <taxon>Caryophanaceae</taxon>
        <taxon>Metalysinibacillus</taxon>
    </lineage>
</organism>
<dbReference type="PATRIC" id="fig|1461583.4.peg.2277"/>
<protein>
    <submittedName>
        <fullName evidence="1">Uncharacterized protein</fullName>
    </submittedName>
</protein>
<accession>A0A078MG28</accession>
<proteinExistence type="predicted"/>
<sequence length="99" mass="11864">MMNQLTSYEVTKLLHTEQNDWREATYDDINRVKMEINRIVERSYHDGLDDEVRAYIMLKRTITKQTLRVSEDAIKYYYSFPILKEGALYDTGFMIITKN</sequence>
<name>A0A078MG28_9BACL</name>
<gene>
    <name evidence="1" type="ORF">BN1050_02362</name>
</gene>
<reference evidence="1" key="1">
    <citation type="submission" date="2014-07" db="EMBL/GenBank/DDBJ databases">
        <authorList>
            <person name="Urmite Genomes Urmite Genomes"/>
        </authorList>
    </citation>
    <scope>NUCLEOTIDE SEQUENCE</scope>
    <source>
        <strain evidence="1">13S34_air</strain>
    </source>
</reference>
<dbReference type="AlphaFoldDB" id="A0A078MG28"/>
<dbReference type="EMBL" id="LN483077">
    <property type="protein sequence ID" value="CEA05240.1"/>
    <property type="molecule type" value="Genomic_DNA"/>
</dbReference>
<dbReference type="HOGENOM" id="CLU_2316921_0_0_9"/>
<evidence type="ECO:0000313" key="1">
    <source>
        <dbReference type="EMBL" id="CEA05240.1"/>
    </source>
</evidence>